<proteinExistence type="predicted"/>
<dbReference type="InterPro" id="IPR003812">
    <property type="entry name" value="Fido"/>
</dbReference>
<reference evidence="2 3" key="1">
    <citation type="submission" date="2013-04" db="EMBL/GenBank/DDBJ databases">
        <title>The Genome Sequence of Bacteroides massiliensis DSM 17679.</title>
        <authorList>
            <consortium name="The Broad Institute Genomics Platform"/>
            <person name="Earl A."/>
            <person name="Ward D."/>
            <person name="Feldgarden M."/>
            <person name="Gevers D."/>
            <person name="Martens E."/>
            <person name="Fenner L."/>
            <person name="Roux V."/>
            <person name="Mallet M.N."/>
            <person name="Raoult D."/>
            <person name="Walker B."/>
            <person name="Young S."/>
            <person name="Zeng Q."/>
            <person name="Gargeya S."/>
            <person name="Fitzgerald M."/>
            <person name="Haas B."/>
            <person name="Abouelleil A."/>
            <person name="Allen A.W."/>
            <person name="Alvarado L."/>
            <person name="Arachchi H.M."/>
            <person name="Berlin A.M."/>
            <person name="Chapman S.B."/>
            <person name="Gainer-Dewar J."/>
            <person name="Goldberg J."/>
            <person name="Griggs A."/>
            <person name="Gujja S."/>
            <person name="Hansen M."/>
            <person name="Howarth C."/>
            <person name="Imamovic A."/>
            <person name="Ireland A."/>
            <person name="Larimer J."/>
            <person name="McCowan C."/>
            <person name="Murphy C."/>
            <person name="Pearson M."/>
            <person name="Poon T.W."/>
            <person name="Priest M."/>
            <person name="Roberts A."/>
            <person name="Saif S."/>
            <person name="Shea T."/>
            <person name="Sisk P."/>
            <person name="Sykes S."/>
            <person name="Wortman J."/>
            <person name="Nusbaum C."/>
            <person name="Birren B."/>
        </authorList>
    </citation>
    <scope>NUCLEOTIDE SEQUENCE [LARGE SCALE GENOMIC DNA]</scope>
    <source>
        <strain evidence="3">B84634 / Timone 84634 / DSM 17679 / JCM 13223</strain>
    </source>
</reference>
<protein>
    <recommendedName>
        <fullName evidence="1">Fido domain-containing protein</fullName>
    </recommendedName>
</protein>
<dbReference type="eggNOG" id="COG3654">
    <property type="taxonomic scope" value="Bacteria"/>
</dbReference>
<dbReference type="AlphaFoldDB" id="U6RA72"/>
<dbReference type="EMBL" id="AQHY01000039">
    <property type="protein sequence ID" value="EOA52631.1"/>
    <property type="molecule type" value="Genomic_DNA"/>
</dbReference>
<organism evidence="2 3">
    <name type="scientific">Phocaeicola massiliensis B84634 = Timone 84634 = DSM 17679 = JCM 13223</name>
    <dbReference type="NCBI Taxonomy" id="1121098"/>
    <lineage>
        <taxon>Bacteria</taxon>
        <taxon>Pseudomonadati</taxon>
        <taxon>Bacteroidota</taxon>
        <taxon>Bacteroidia</taxon>
        <taxon>Bacteroidales</taxon>
        <taxon>Bacteroidaceae</taxon>
        <taxon>Phocaeicola</taxon>
    </lineage>
</organism>
<accession>U6RA72</accession>
<dbReference type="Gene3D" id="1.20.120.1870">
    <property type="entry name" value="Fic/DOC protein, Fido domain"/>
    <property type="match status" value="1"/>
</dbReference>
<dbReference type="InterPro" id="IPR036597">
    <property type="entry name" value="Fido-like_dom_sf"/>
</dbReference>
<dbReference type="Proteomes" id="UP000017831">
    <property type="component" value="Unassembled WGS sequence"/>
</dbReference>
<dbReference type="SUPFAM" id="SSF140931">
    <property type="entry name" value="Fic-like"/>
    <property type="match status" value="1"/>
</dbReference>
<dbReference type="InterPro" id="IPR053737">
    <property type="entry name" value="Type_II_TA_Toxin"/>
</dbReference>
<dbReference type="PANTHER" id="PTHR35810:SF1">
    <property type="entry name" value="CYTOPLASMIC PROTEIN"/>
    <property type="match status" value="1"/>
</dbReference>
<dbReference type="PATRIC" id="fig|1121098.3.peg.3326"/>
<evidence type="ECO:0000313" key="3">
    <source>
        <dbReference type="Proteomes" id="UP000017831"/>
    </source>
</evidence>
<feature type="domain" description="Fido" evidence="1">
    <location>
        <begin position="185"/>
        <end position="311"/>
    </location>
</feature>
<comment type="caution">
    <text evidence="2">The sequence shown here is derived from an EMBL/GenBank/DDBJ whole genome shotgun (WGS) entry which is preliminary data.</text>
</comment>
<dbReference type="STRING" id="1121098.HMPREF1534_03280"/>
<sequence>MENKIAIFKDAETILEVPVSTEEKTVWLNRQQMSVLFDRDVKTIGKHINNAMREELEGQVVVAKFATTTRHGAMEGKTQTKQTEYYNLDVIISVGYRVKSKRGVAFRKWANSILTEYIIKGYAINDQRLQQLGEVIRIMKRTQNELDAKQVLSVIENYNTALTLLDDYDHQCMKRPQGSKATYVLSYKECRGLIDQMRFGADSDLFGHEKDDSFKGSIGNIYQSFGGKDVYPTLEEKAANLLYFVTKNHSFSDGNKRIAATVFLYFLDKNGILYHEDGSKRIADHTLVALTIMIAESRTEEKEMMVSIIMNCI</sequence>
<dbReference type="HOGENOM" id="CLU_048266_1_0_10"/>
<dbReference type="GeneID" id="60060866"/>
<keyword evidence="3" id="KW-1185">Reference proteome</keyword>
<dbReference type="RefSeq" id="WP_005943755.1">
    <property type="nucleotide sequence ID" value="NZ_KB890331.1"/>
</dbReference>
<dbReference type="InterPro" id="IPR011204">
    <property type="entry name" value="Virulence_RhuM-like"/>
</dbReference>
<dbReference type="OrthoDB" id="9802752at2"/>
<dbReference type="PROSITE" id="PS51459">
    <property type="entry name" value="FIDO"/>
    <property type="match status" value="1"/>
</dbReference>
<dbReference type="Pfam" id="PF13310">
    <property type="entry name" value="Virulence_RhuM"/>
    <property type="match status" value="1"/>
</dbReference>
<dbReference type="Pfam" id="PF02661">
    <property type="entry name" value="Fic"/>
    <property type="match status" value="1"/>
</dbReference>
<evidence type="ECO:0000259" key="1">
    <source>
        <dbReference type="PROSITE" id="PS51459"/>
    </source>
</evidence>
<name>U6RA72_9BACT</name>
<dbReference type="eggNOG" id="COG3943">
    <property type="taxonomic scope" value="Bacteria"/>
</dbReference>
<gene>
    <name evidence="2" type="ORF">HMPREF1534_03280</name>
</gene>
<evidence type="ECO:0000313" key="2">
    <source>
        <dbReference type="EMBL" id="EOA52631.1"/>
    </source>
</evidence>
<dbReference type="PANTHER" id="PTHR35810">
    <property type="entry name" value="CYTOPLASMIC PROTEIN-RELATED"/>
    <property type="match status" value="1"/>
</dbReference>